<feature type="transmembrane region" description="Helical" evidence="17">
    <location>
        <begin position="51"/>
        <end position="72"/>
    </location>
</feature>
<comment type="function">
    <text evidence="2">Membrane-anchoring subunit of succinate dehydrogenase (SDH).</text>
</comment>
<dbReference type="PANTHER" id="PTHR38689:SF1">
    <property type="entry name" value="SUCCINATE DEHYDROGENASE HYDROPHOBIC MEMBRANE ANCHOR SUBUNIT"/>
    <property type="match status" value="1"/>
</dbReference>
<dbReference type="GO" id="GO:0046872">
    <property type="term" value="F:metal ion binding"/>
    <property type="evidence" value="ECO:0007669"/>
    <property type="project" value="UniProtKB-KW"/>
</dbReference>
<dbReference type="AlphaFoldDB" id="A0A7C5IXU2"/>
<keyword evidence="15" id="KW-0408">Iron</keyword>
<dbReference type="Gene3D" id="1.20.1300.10">
    <property type="entry name" value="Fumarate reductase/succinate dehydrogenase, transmembrane subunit"/>
    <property type="match status" value="1"/>
</dbReference>
<evidence type="ECO:0000256" key="4">
    <source>
        <dbReference type="ARBA" id="ARBA00005163"/>
    </source>
</evidence>
<accession>A0A7C5IXU2</accession>
<proteinExistence type="predicted"/>
<evidence type="ECO:0000256" key="13">
    <source>
        <dbReference type="ARBA" id="ARBA00022982"/>
    </source>
</evidence>
<keyword evidence="6" id="KW-0813">Transport</keyword>
<dbReference type="Pfam" id="PF01127">
    <property type="entry name" value="Sdh_cyt"/>
    <property type="match status" value="1"/>
</dbReference>
<reference evidence="18" key="1">
    <citation type="journal article" date="2020" name="mSystems">
        <title>Genome- and Community-Level Interaction Insights into Carbon Utilization and Element Cycling Functions of Hydrothermarchaeota in Hydrothermal Sediment.</title>
        <authorList>
            <person name="Zhou Z."/>
            <person name="Liu Y."/>
            <person name="Xu W."/>
            <person name="Pan J."/>
            <person name="Luo Z.H."/>
            <person name="Li M."/>
        </authorList>
    </citation>
    <scope>NUCLEOTIDE SEQUENCE [LARGE SCALE GENOMIC DNA]</scope>
    <source>
        <strain evidence="18">HyVt-535</strain>
    </source>
</reference>
<keyword evidence="10" id="KW-0349">Heme</keyword>
<evidence type="ECO:0000256" key="7">
    <source>
        <dbReference type="ARBA" id="ARBA00022475"/>
    </source>
</evidence>
<dbReference type="GO" id="GO:0005886">
    <property type="term" value="C:plasma membrane"/>
    <property type="evidence" value="ECO:0007669"/>
    <property type="project" value="UniProtKB-SubCell"/>
</dbReference>
<dbReference type="PANTHER" id="PTHR38689">
    <property type="entry name" value="SUCCINATE DEHYDROGENASE HYDROPHOBIC MEMBRANE ANCHOR SUBUNIT"/>
    <property type="match status" value="1"/>
</dbReference>
<dbReference type="GO" id="GO:0006099">
    <property type="term" value="P:tricarboxylic acid cycle"/>
    <property type="evidence" value="ECO:0007669"/>
    <property type="project" value="UniProtKB-UniPathway"/>
</dbReference>
<comment type="cofactor">
    <cofactor evidence="1">
        <name>heme</name>
        <dbReference type="ChEBI" id="CHEBI:30413"/>
    </cofactor>
</comment>
<keyword evidence="9" id="KW-0816">Tricarboxylic acid cycle</keyword>
<evidence type="ECO:0000256" key="10">
    <source>
        <dbReference type="ARBA" id="ARBA00022617"/>
    </source>
</evidence>
<keyword evidence="13" id="KW-0249">Electron transport</keyword>
<keyword evidence="7" id="KW-1003">Cell membrane</keyword>
<protein>
    <recommendedName>
        <fullName evidence="5">Succinate dehydrogenase hydrophobic membrane anchor subunit</fullName>
    </recommendedName>
</protein>
<dbReference type="GO" id="GO:0020037">
    <property type="term" value="F:heme binding"/>
    <property type="evidence" value="ECO:0007669"/>
    <property type="project" value="InterPro"/>
</dbReference>
<evidence type="ECO:0000256" key="2">
    <source>
        <dbReference type="ARBA" id="ARBA00004050"/>
    </source>
</evidence>
<dbReference type="InterPro" id="IPR034804">
    <property type="entry name" value="SQR/QFR_C/D"/>
</dbReference>
<evidence type="ECO:0000256" key="15">
    <source>
        <dbReference type="ARBA" id="ARBA00023004"/>
    </source>
</evidence>
<dbReference type="InterPro" id="IPR014312">
    <property type="entry name" value="Succ_DH_anchor"/>
</dbReference>
<name>A0A7C5IXU2_9GAMM</name>
<keyword evidence="11 17" id="KW-0812">Transmembrane</keyword>
<dbReference type="GO" id="GO:0017004">
    <property type="term" value="P:cytochrome complex assembly"/>
    <property type="evidence" value="ECO:0007669"/>
    <property type="project" value="TreeGrafter"/>
</dbReference>
<organism evidence="18">
    <name type="scientific">Thiolapillus brandeum</name>
    <dbReference type="NCBI Taxonomy" id="1076588"/>
    <lineage>
        <taxon>Bacteria</taxon>
        <taxon>Pseudomonadati</taxon>
        <taxon>Pseudomonadota</taxon>
        <taxon>Gammaproteobacteria</taxon>
        <taxon>Chromatiales</taxon>
        <taxon>Sedimenticolaceae</taxon>
        <taxon>Thiolapillus</taxon>
    </lineage>
</organism>
<evidence type="ECO:0000256" key="6">
    <source>
        <dbReference type="ARBA" id="ARBA00022448"/>
    </source>
</evidence>
<evidence type="ECO:0000313" key="18">
    <source>
        <dbReference type="EMBL" id="HHH12814.1"/>
    </source>
</evidence>
<dbReference type="EMBL" id="DROM01000071">
    <property type="protein sequence ID" value="HHH12814.1"/>
    <property type="molecule type" value="Genomic_DNA"/>
</dbReference>
<comment type="caution">
    <text evidence="18">The sequence shown here is derived from an EMBL/GenBank/DDBJ whole genome shotgun (WGS) entry which is preliminary data.</text>
</comment>
<dbReference type="UniPathway" id="UPA00223"/>
<evidence type="ECO:0000256" key="1">
    <source>
        <dbReference type="ARBA" id="ARBA00001971"/>
    </source>
</evidence>
<dbReference type="InterPro" id="IPR000701">
    <property type="entry name" value="SuccDH_FuR_B_TM-su"/>
</dbReference>
<dbReference type="SUPFAM" id="SSF81343">
    <property type="entry name" value="Fumarate reductase respiratory complex transmembrane subunits"/>
    <property type="match status" value="1"/>
</dbReference>
<keyword evidence="8" id="KW-0997">Cell inner membrane</keyword>
<feature type="transmembrane region" description="Helical" evidence="17">
    <location>
        <begin position="84"/>
        <end position="109"/>
    </location>
</feature>
<keyword evidence="14 17" id="KW-1133">Transmembrane helix</keyword>
<evidence type="ECO:0000256" key="8">
    <source>
        <dbReference type="ARBA" id="ARBA00022519"/>
    </source>
</evidence>
<evidence type="ECO:0000256" key="5">
    <source>
        <dbReference type="ARBA" id="ARBA00019425"/>
    </source>
</evidence>
<evidence type="ECO:0000256" key="12">
    <source>
        <dbReference type="ARBA" id="ARBA00022723"/>
    </source>
</evidence>
<evidence type="ECO:0000256" key="17">
    <source>
        <dbReference type="SAM" id="Phobius"/>
    </source>
</evidence>
<evidence type="ECO:0000256" key="11">
    <source>
        <dbReference type="ARBA" id="ARBA00022692"/>
    </source>
</evidence>
<evidence type="ECO:0000256" key="14">
    <source>
        <dbReference type="ARBA" id="ARBA00022989"/>
    </source>
</evidence>
<gene>
    <name evidence="18" type="primary">sdhD</name>
    <name evidence="18" type="ORF">ENJ98_01110</name>
</gene>
<evidence type="ECO:0000256" key="3">
    <source>
        <dbReference type="ARBA" id="ARBA00004429"/>
    </source>
</evidence>
<dbReference type="GO" id="GO:0009055">
    <property type="term" value="F:electron transfer activity"/>
    <property type="evidence" value="ECO:0007669"/>
    <property type="project" value="TreeGrafter"/>
</dbReference>
<feature type="transmembrane region" description="Helical" evidence="17">
    <location>
        <begin position="12"/>
        <end position="31"/>
    </location>
</feature>
<evidence type="ECO:0000256" key="9">
    <source>
        <dbReference type="ARBA" id="ARBA00022532"/>
    </source>
</evidence>
<keyword evidence="16 17" id="KW-0472">Membrane</keyword>
<evidence type="ECO:0000256" key="16">
    <source>
        <dbReference type="ARBA" id="ARBA00023136"/>
    </source>
</evidence>
<dbReference type="NCBIfam" id="TIGR02968">
    <property type="entry name" value="succ_dehyd_anc"/>
    <property type="match status" value="1"/>
</dbReference>
<keyword evidence="12" id="KW-0479">Metal-binding</keyword>
<comment type="subcellular location">
    <subcellularLocation>
        <location evidence="3">Cell inner membrane</location>
        <topology evidence="3">Multi-pass membrane protein</topology>
    </subcellularLocation>
</comment>
<dbReference type="Proteomes" id="UP000886100">
    <property type="component" value="Unassembled WGS sequence"/>
</dbReference>
<sequence>MTARRLAGFRAWVWQRATAVYIGLFLVYLLGRLAVAPFGSAEALRAWLGGTPLWVAFGLFALALLLHAWIGVRDVILDYVKPPALRLALLAAVALFLLANGLWLAGILMEVK</sequence>
<comment type="pathway">
    <text evidence="4">Carbohydrate metabolism; tricarboxylic acid cycle.</text>
</comment>